<sequence>MSGQRTTGDAGAESGGAAGGRERSSAVLCGGCRDNRLDSERLFGDGRFQHADGRARFVATRPRMPQHATDAEYPLALNTGRVRDQWHTMTRTGRAAKLAGHTPECFVDLHPQDALLAGVREGELARVRSAWGALVARVRHSGGIARGGVFVPIHWNGQTASDARVGALVNPVVDPISGEPEFKHTPVTVEPFPVDWHAFILTRRGADLDALTYWTRVQETECVRYEAAGRGRIRDRADWARQLVDEHDPRADWLEYEDASEGIYRAVLLSGDQLQAVVFISSRPDLPPRTWLAAQFGKTIDARTRAALLAGQPLGQRDDGPVVCSCFGVGAGTIKQAIIKRRLCSVQEVTACLKAGGNCGSCIPEIRKLLDSTGQRSTA</sequence>
<evidence type="ECO:0008006" key="9">
    <source>
        <dbReference type="Google" id="ProtNLM"/>
    </source>
</evidence>
<name>A0A4Y9SEH5_9BURK</name>
<dbReference type="CDD" id="cd02791">
    <property type="entry name" value="MopB_CT_Nitrate-R-NapA-like"/>
    <property type="match status" value="1"/>
</dbReference>
<comment type="caution">
    <text evidence="7">The sequence shown here is derived from an EMBL/GenBank/DDBJ whole genome shotgun (WGS) entry which is preliminary data.</text>
</comment>
<reference evidence="7 8" key="1">
    <citation type="submission" date="2019-03" db="EMBL/GenBank/DDBJ databases">
        <title>Draft Genome Sequence of Massilia arenosa sp. nov., a Novel Massilia Species Isolated from a Sandy-loam Maize Soil.</title>
        <authorList>
            <person name="Raths R."/>
            <person name="Peta V."/>
            <person name="Bucking H."/>
        </authorList>
    </citation>
    <scope>NUCLEOTIDE SEQUENCE [LARGE SCALE GENOMIC DNA]</scope>
    <source>
        <strain evidence="7 8">MC02</strain>
    </source>
</reference>
<feature type="region of interest" description="Disordered" evidence="4">
    <location>
        <begin position="1"/>
        <end position="25"/>
    </location>
</feature>
<dbReference type="GO" id="GO:0016020">
    <property type="term" value="C:membrane"/>
    <property type="evidence" value="ECO:0007669"/>
    <property type="project" value="TreeGrafter"/>
</dbReference>
<proteinExistence type="predicted"/>
<evidence type="ECO:0000256" key="3">
    <source>
        <dbReference type="ARBA" id="ARBA00023002"/>
    </source>
</evidence>
<protein>
    <recommendedName>
        <fullName evidence="9">Nitrate reductase</fullName>
    </recommendedName>
</protein>
<evidence type="ECO:0000313" key="7">
    <source>
        <dbReference type="EMBL" id="TFW19086.1"/>
    </source>
</evidence>
<evidence type="ECO:0000256" key="4">
    <source>
        <dbReference type="SAM" id="MobiDB-lite"/>
    </source>
</evidence>
<dbReference type="Gene3D" id="2.40.40.20">
    <property type="match status" value="1"/>
</dbReference>
<comment type="cofactor">
    <cofactor evidence="1">
        <name>Mo-bis(molybdopterin guanine dinucleotide)</name>
        <dbReference type="ChEBI" id="CHEBI:60539"/>
    </cofactor>
</comment>
<organism evidence="7 8">
    <name type="scientific">Zemynaea arenosa</name>
    <dbReference type="NCBI Taxonomy" id="2561931"/>
    <lineage>
        <taxon>Bacteria</taxon>
        <taxon>Pseudomonadati</taxon>
        <taxon>Pseudomonadota</taxon>
        <taxon>Betaproteobacteria</taxon>
        <taxon>Burkholderiales</taxon>
        <taxon>Oxalobacteraceae</taxon>
        <taxon>Telluria group</taxon>
        <taxon>Zemynaea</taxon>
    </lineage>
</organism>
<dbReference type="InterPro" id="IPR007419">
    <property type="entry name" value="BFD-like_2Fe2S-bd_dom"/>
</dbReference>
<dbReference type="Pfam" id="PF01568">
    <property type="entry name" value="Molydop_binding"/>
    <property type="match status" value="1"/>
</dbReference>
<dbReference type="AlphaFoldDB" id="A0A4Y9SEH5"/>
<dbReference type="PANTHER" id="PTHR43105">
    <property type="entry name" value="RESPIRATORY NITRATE REDUCTASE"/>
    <property type="match status" value="1"/>
</dbReference>
<dbReference type="OrthoDB" id="9810782at2"/>
<dbReference type="EMBL" id="SPVF01000153">
    <property type="protein sequence ID" value="TFW19086.1"/>
    <property type="molecule type" value="Genomic_DNA"/>
</dbReference>
<evidence type="ECO:0000259" key="6">
    <source>
        <dbReference type="Pfam" id="PF04324"/>
    </source>
</evidence>
<evidence type="ECO:0000259" key="5">
    <source>
        <dbReference type="Pfam" id="PF01568"/>
    </source>
</evidence>
<dbReference type="InterPro" id="IPR006657">
    <property type="entry name" value="MoPterin_dinucl-bd_dom"/>
</dbReference>
<dbReference type="Gene3D" id="1.10.10.1100">
    <property type="entry name" value="BFD-like [2Fe-2S]-binding domain"/>
    <property type="match status" value="1"/>
</dbReference>
<feature type="domain" description="BFD-like [2Fe-2S]-binding" evidence="6">
    <location>
        <begin position="322"/>
        <end position="371"/>
    </location>
</feature>
<dbReference type="InterPro" id="IPR041957">
    <property type="entry name" value="CT_Nitrate-R-NapA-like"/>
</dbReference>
<evidence type="ECO:0000313" key="8">
    <source>
        <dbReference type="Proteomes" id="UP000298438"/>
    </source>
</evidence>
<dbReference type="PANTHER" id="PTHR43105:SF9">
    <property type="entry name" value="NADPH-FE(3+) OXIDOREDUCTASE SUBUNIT ALPHA"/>
    <property type="match status" value="1"/>
</dbReference>
<dbReference type="Pfam" id="PF04324">
    <property type="entry name" value="Fer2_BFD"/>
    <property type="match status" value="1"/>
</dbReference>
<comment type="cofactor">
    <cofactor evidence="2">
        <name>[4Fe-4S] cluster</name>
        <dbReference type="ChEBI" id="CHEBI:49883"/>
    </cofactor>
</comment>
<dbReference type="GO" id="GO:0045333">
    <property type="term" value="P:cellular respiration"/>
    <property type="evidence" value="ECO:0007669"/>
    <property type="project" value="UniProtKB-ARBA"/>
</dbReference>
<dbReference type="SUPFAM" id="SSF50692">
    <property type="entry name" value="ADC-like"/>
    <property type="match status" value="1"/>
</dbReference>
<accession>A0A4Y9SEH5</accession>
<evidence type="ECO:0000256" key="1">
    <source>
        <dbReference type="ARBA" id="ARBA00001942"/>
    </source>
</evidence>
<keyword evidence="3" id="KW-0560">Oxidoreductase</keyword>
<dbReference type="GO" id="GO:0016491">
    <property type="term" value="F:oxidoreductase activity"/>
    <property type="evidence" value="ECO:0007669"/>
    <property type="project" value="UniProtKB-KW"/>
</dbReference>
<dbReference type="InterPro" id="IPR041854">
    <property type="entry name" value="BFD-like_2Fe2S-bd_dom_sf"/>
</dbReference>
<dbReference type="Proteomes" id="UP000298438">
    <property type="component" value="Unassembled WGS sequence"/>
</dbReference>
<dbReference type="GO" id="GO:1990204">
    <property type="term" value="C:oxidoreductase complex"/>
    <property type="evidence" value="ECO:0007669"/>
    <property type="project" value="UniProtKB-ARBA"/>
</dbReference>
<keyword evidence="8" id="KW-1185">Reference proteome</keyword>
<dbReference type="InterPro" id="IPR009010">
    <property type="entry name" value="Asp_de-COase-like_dom_sf"/>
</dbReference>
<dbReference type="InterPro" id="IPR050123">
    <property type="entry name" value="Prok_molybdopt-oxidoreductase"/>
</dbReference>
<evidence type="ECO:0000256" key="2">
    <source>
        <dbReference type="ARBA" id="ARBA00001966"/>
    </source>
</evidence>
<gene>
    <name evidence="7" type="ORF">E4L96_12475</name>
</gene>
<feature type="domain" description="Molybdopterin dinucleotide-binding" evidence="5">
    <location>
        <begin position="75"/>
        <end position="186"/>
    </location>
</feature>
<dbReference type="GO" id="GO:0043546">
    <property type="term" value="F:molybdopterin cofactor binding"/>
    <property type="evidence" value="ECO:0007669"/>
    <property type="project" value="InterPro"/>
</dbReference>